<evidence type="ECO:0000313" key="4">
    <source>
        <dbReference type="Proteomes" id="UP001152308"/>
    </source>
</evidence>
<keyword evidence="2" id="KW-0812">Transmembrane</keyword>
<proteinExistence type="predicted"/>
<feature type="transmembrane region" description="Helical" evidence="2">
    <location>
        <begin position="58"/>
        <end position="82"/>
    </location>
</feature>
<organism evidence="3 4">
    <name type="scientific">Gordonia hongkongensis</name>
    <dbReference type="NCBI Taxonomy" id="1701090"/>
    <lineage>
        <taxon>Bacteria</taxon>
        <taxon>Bacillati</taxon>
        <taxon>Actinomycetota</taxon>
        <taxon>Actinomycetes</taxon>
        <taxon>Mycobacteriales</taxon>
        <taxon>Gordoniaceae</taxon>
        <taxon>Gordonia</taxon>
    </lineage>
</organism>
<keyword evidence="4" id="KW-1185">Reference proteome</keyword>
<sequence length="336" mass="35792">MEFTTLGVLADATPLKPEAPEGLMQLASDLGWGASILGVVILLGAGLRAAIAKQTGEVAATVAPLAIGGVILSSVGAVLTLVGPDPDQDRQPTTDAPPAPTPPAPAPTEQTPIEQTPSAPEAPTDYTTLWIICGAVAASLIVIAVAVLTYHKMSQARSRRDVLVKSTRAQWTKAADILGTIDADYAAYHADLADRLFTRPLLDDTNDPHTAAFLDAYTAARAAAYDSRPLDRDLAERAVTTALAARDAWNTASRHARDTGLSLQPAKREKLTRARKLLDQALDPTITDAYRDNLLDRITTLIAEAGARRIPPVRALVAESVQRQLDTQAKRPQLQR</sequence>
<evidence type="ECO:0000256" key="2">
    <source>
        <dbReference type="SAM" id="Phobius"/>
    </source>
</evidence>
<evidence type="ECO:0000313" key="3">
    <source>
        <dbReference type="EMBL" id="MDF6103105.1"/>
    </source>
</evidence>
<reference evidence="3" key="2">
    <citation type="submission" date="2022-01" db="EMBL/GenBank/DDBJ databases">
        <authorList>
            <person name="Sanchez-Suarez J."/>
            <person name="Villamil L."/>
            <person name="Diaz L.E."/>
        </authorList>
    </citation>
    <scope>NUCLEOTIDE SEQUENCE</scope>
    <source>
        <strain evidence="3">EUFUS-Z928</strain>
    </source>
</reference>
<name>A0ABT6BZI2_9ACTN</name>
<feature type="transmembrane region" description="Helical" evidence="2">
    <location>
        <begin position="129"/>
        <end position="150"/>
    </location>
</feature>
<feature type="transmembrane region" description="Helical" evidence="2">
    <location>
        <begin position="30"/>
        <end position="51"/>
    </location>
</feature>
<gene>
    <name evidence="3" type="ORF">L2299_18830</name>
</gene>
<dbReference type="EMBL" id="JAKJLQ010000017">
    <property type="protein sequence ID" value="MDF6103105.1"/>
    <property type="molecule type" value="Genomic_DNA"/>
</dbReference>
<evidence type="ECO:0000256" key="1">
    <source>
        <dbReference type="SAM" id="MobiDB-lite"/>
    </source>
</evidence>
<feature type="compositionally biased region" description="Polar residues" evidence="1">
    <location>
        <begin position="109"/>
        <end position="118"/>
    </location>
</feature>
<evidence type="ECO:0008006" key="5">
    <source>
        <dbReference type="Google" id="ProtNLM"/>
    </source>
</evidence>
<feature type="compositionally biased region" description="Pro residues" evidence="1">
    <location>
        <begin position="95"/>
        <end position="106"/>
    </location>
</feature>
<keyword evidence="2" id="KW-0472">Membrane</keyword>
<feature type="region of interest" description="Disordered" evidence="1">
    <location>
        <begin position="82"/>
        <end position="120"/>
    </location>
</feature>
<accession>A0ABT6BZI2</accession>
<protein>
    <recommendedName>
        <fullName evidence="5">DUF4129 domain-containing protein</fullName>
    </recommendedName>
</protein>
<dbReference type="RefSeq" id="WP_277244393.1">
    <property type="nucleotide sequence ID" value="NZ_CP148028.1"/>
</dbReference>
<reference evidence="3" key="1">
    <citation type="journal article" date="2022" name="Data Brief">
        <title>Draft genome sequence data of Gordonia hongkongensis strain EUFUS-Z928 isolated from the octocoral Eunicea fusca.</title>
        <authorList>
            <person name="Sanchez-Suarez J."/>
            <person name="Diaz L."/>
            <person name="Melo-Bolivar J."/>
            <person name="Villamil L."/>
        </authorList>
    </citation>
    <scope>NUCLEOTIDE SEQUENCE</scope>
    <source>
        <strain evidence="3">EUFUS-Z928</strain>
    </source>
</reference>
<comment type="caution">
    <text evidence="3">The sequence shown here is derived from an EMBL/GenBank/DDBJ whole genome shotgun (WGS) entry which is preliminary data.</text>
</comment>
<dbReference type="Proteomes" id="UP001152308">
    <property type="component" value="Unassembled WGS sequence"/>
</dbReference>
<keyword evidence="2" id="KW-1133">Transmembrane helix</keyword>